<proteinExistence type="inferred from homology"/>
<keyword evidence="4" id="KW-0812">Transmembrane</keyword>
<gene>
    <name evidence="15" type="ORF">A3Q56_00743</name>
</gene>
<dbReference type="AlphaFoldDB" id="A0A177BAX7"/>
<keyword evidence="16" id="KW-1185">Reference proteome</keyword>
<dbReference type="InterPro" id="IPR050365">
    <property type="entry name" value="TIM50"/>
</dbReference>
<keyword evidence="5" id="KW-0999">Mitochondrion inner membrane</keyword>
<evidence type="ECO:0000259" key="14">
    <source>
        <dbReference type="PROSITE" id="PS50969"/>
    </source>
</evidence>
<evidence type="ECO:0000256" key="10">
    <source>
        <dbReference type="ARBA" id="ARBA00023128"/>
    </source>
</evidence>
<keyword evidence="9 12" id="KW-0811">Translocation</keyword>
<reference evidence="15 16" key="1">
    <citation type="submission" date="2016-04" db="EMBL/GenBank/DDBJ databases">
        <title>The genome of Intoshia linei affirms orthonectids as highly simplified spiralians.</title>
        <authorList>
            <person name="Mikhailov K.V."/>
            <person name="Slusarev G.S."/>
            <person name="Nikitin M.A."/>
            <person name="Logacheva M.D."/>
            <person name="Penin A."/>
            <person name="Aleoshin V."/>
            <person name="Panchin Y.V."/>
        </authorList>
    </citation>
    <scope>NUCLEOTIDE SEQUENCE [LARGE SCALE GENOMIC DNA]</scope>
    <source>
        <strain evidence="15">Intl2013</strain>
        <tissue evidence="15">Whole animal</tissue>
    </source>
</reference>
<dbReference type="PANTHER" id="PTHR12210">
    <property type="entry name" value="DULLARD PROTEIN PHOSPHATASE"/>
    <property type="match status" value="1"/>
</dbReference>
<dbReference type="SMART" id="SM00577">
    <property type="entry name" value="CPDc"/>
    <property type="match status" value="1"/>
</dbReference>
<comment type="similarity">
    <text evidence="2 12">Belongs to the TIM50 family.</text>
</comment>
<name>A0A177BAX7_9BILA</name>
<evidence type="ECO:0000256" key="4">
    <source>
        <dbReference type="ARBA" id="ARBA00022692"/>
    </source>
</evidence>
<comment type="subunit">
    <text evidence="12">Component of the TIM23 complex.</text>
</comment>
<comment type="subcellular location">
    <subcellularLocation>
        <location evidence="1 12">Mitochondrion inner membrane</location>
        <topology evidence="1 12">Single-pass membrane protein</topology>
    </subcellularLocation>
</comment>
<dbReference type="InterPro" id="IPR036412">
    <property type="entry name" value="HAD-like_sf"/>
</dbReference>
<comment type="function">
    <text evidence="12">Essential component of the TIM23 complex, a complex that mediates the translocation of transit peptide-containing proteins across the mitochondrial inner membrane.</text>
</comment>
<evidence type="ECO:0000256" key="13">
    <source>
        <dbReference type="SAM" id="MobiDB-lite"/>
    </source>
</evidence>
<keyword evidence="6 12" id="KW-0653">Protein transport</keyword>
<dbReference type="FunFam" id="3.40.50.1000:FF:000019">
    <property type="entry name" value="Mitochondrial import inner membrane translocase subunit TIM50"/>
    <property type="match status" value="1"/>
</dbReference>
<keyword evidence="10 12" id="KW-0496">Mitochondrion</keyword>
<evidence type="ECO:0000313" key="16">
    <source>
        <dbReference type="Proteomes" id="UP000078046"/>
    </source>
</evidence>
<dbReference type="OrthoDB" id="287041at2759"/>
<evidence type="ECO:0000256" key="2">
    <source>
        <dbReference type="ARBA" id="ARBA00006344"/>
    </source>
</evidence>
<keyword evidence="3 12" id="KW-0813">Transport</keyword>
<evidence type="ECO:0000256" key="9">
    <source>
        <dbReference type="ARBA" id="ARBA00023010"/>
    </source>
</evidence>
<protein>
    <recommendedName>
        <fullName evidence="12">Mitochondrial import inner membrane translocase subunit TIM50</fullName>
    </recommendedName>
</protein>
<evidence type="ECO:0000256" key="5">
    <source>
        <dbReference type="ARBA" id="ARBA00022792"/>
    </source>
</evidence>
<feature type="region of interest" description="Disordered" evidence="13">
    <location>
        <begin position="154"/>
        <end position="179"/>
    </location>
</feature>
<evidence type="ECO:0000256" key="12">
    <source>
        <dbReference type="RuleBase" id="RU365079"/>
    </source>
</evidence>
<organism evidence="15 16">
    <name type="scientific">Intoshia linei</name>
    <dbReference type="NCBI Taxonomy" id="1819745"/>
    <lineage>
        <taxon>Eukaryota</taxon>
        <taxon>Metazoa</taxon>
        <taxon>Spiralia</taxon>
        <taxon>Lophotrochozoa</taxon>
        <taxon>Mesozoa</taxon>
        <taxon>Orthonectida</taxon>
        <taxon>Rhopaluridae</taxon>
        <taxon>Intoshia</taxon>
    </lineage>
</organism>
<dbReference type="InterPro" id="IPR004274">
    <property type="entry name" value="FCP1_dom"/>
</dbReference>
<dbReference type="EMBL" id="LWCA01000048">
    <property type="protein sequence ID" value="OAF71478.1"/>
    <property type="molecule type" value="Genomic_DNA"/>
</dbReference>
<keyword evidence="11" id="KW-0472">Membrane</keyword>
<keyword evidence="8" id="KW-1133">Transmembrane helix</keyword>
<comment type="caution">
    <text evidence="15">The sequence shown here is derived from an EMBL/GenBank/DDBJ whole genome shotgun (WGS) entry which is preliminary data.</text>
</comment>
<evidence type="ECO:0000256" key="8">
    <source>
        <dbReference type="ARBA" id="ARBA00022989"/>
    </source>
</evidence>
<dbReference type="SUPFAM" id="SSF56784">
    <property type="entry name" value="HAD-like"/>
    <property type="match status" value="1"/>
</dbReference>
<dbReference type="Proteomes" id="UP000078046">
    <property type="component" value="Unassembled WGS sequence"/>
</dbReference>
<evidence type="ECO:0000313" key="15">
    <source>
        <dbReference type="EMBL" id="OAF71478.1"/>
    </source>
</evidence>
<keyword evidence="7 12" id="KW-0809">Transit peptide</keyword>
<evidence type="ECO:0000256" key="3">
    <source>
        <dbReference type="ARBA" id="ARBA00022448"/>
    </source>
</evidence>
<dbReference type="GO" id="GO:0005744">
    <property type="term" value="C:TIM23 mitochondrial import inner membrane translocase complex"/>
    <property type="evidence" value="ECO:0007669"/>
    <property type="project" value="UniProtKB-UniRule"/>
</dbReference>
<dbReference type="CDD" id="cd07521">
    <property type="entry name" value="HAD_FCP1-like"/>
    <property type="match status" value="1"/>
</dbReference>
<dbReference type="InterPro" id="IPR023214">
    <property type="entry name" value="HAD_sf"/>
</dbReference>
<evidence type="ECO:0000256" key="1">
    <source>
        <dbReference type="ARBA" id="ARBA00004434"/>
    </source>
</evidence>
<sequence>MSGINTGWRFKTRPGLDYLLSNVGPPLYEVVLFTHEDGANLYSIVDGIDPKGVLSYRLFRDSTNYINGTHVKDLSCLNRDLSKTIIVDCDPYAVQLQPQNALCLPSWKGKNDDKLYHLSNFLKAVATSGVEDVRDVLNHYSRYDDPLKAFTEKQKSINKQASTKEQPKPSLVKKLNRYK</sequence>
<accession>A0A177BAX7</accession>
<evidence type="ECO:0000256" key="11">
    <source>
        <dbReference type="ARBA" id="ARBA00023136"/>
    </source>
</evidence>
<dbReference type="PROSITE" id="PS50969">
    <property type="entry name" value="FCP1"/>
    <property type="match status" value="1"/>
</dbReference>
<evidence type="ECO:0000256" key="6">
    <source>
        <dbReference type="ARBA" id="ARBA00022927"/>
    </source>
</evidence>
<evidence type="ECO:0000256" key="7">
    <source>
        <dbReference type="ARBA" id="ARBA00022946"/>
    </source>
</evidence>
<dbReference type="GO" id="GO:0015031">
    <property type="term" value="P:protein transport"/>
    <property type="evidence" value="ECO:0007669"/>
    <property type="project" value="UniProtKB-KW"/>
</dbReference>
<feature type="domain" description="FCP1 homology" evidence="14">
    <location>
        <begin position="1"/>
        <end position="125"/>
    </location>
</feature>
<dbReference type="Pfam" id="PF03031">
    <property type="entry name" value="NIF"/>
    <property type="match status" value="1"/>
</dbReference>
<dbReference type="Gene3D" id="3.40.50.1000">
    <property type="entry name" value="HAD superfamily/HAD-like"/>
    <property type="match status" value="1"/>
</dbReference>